<dbReference type="EMBL" id="MN739730">
    <property type="protein sequence ID" value="QHT23333.1"/>
    <property type="molecule type" value="Genomic_DNA"/>
</dbReference>
<reference evidence="2" key="1">
    <citation type="journal article" date="2020" name="Nature">
        <title>Giant virus diversity and host interactions through global metagenomics.</title>
        <authorList>
            <person name="Schulz F."/>
            <person name="Roux S."/>
            <person name="Paez-Espino D."/>
            <person name="Jungbluth S."/>
            <person name="Walsh D.A."/>
            <person name="Denef V.J."/>
            <person name="McMahon K.D."/>
            <person name="Konstantinidis K.T."/>
            <person name="Eloe-Fadrosh E.A."/>
            <person name="Kyrpides N.C."/>
            <person name="Woyke T."/>
        </authorList>
    </citation>
    <scope>NUCLEOTIDE SEQUENCE</scope>
    <source>
        <strain evidence="2">GVMAG-M-3300023179-116</strain>
    </source>
</reference>
<sequence>MKHYKKISIRKKRVKRVSNKNKSKKHRLWKMKGCARNATTMVGGCGCGTPANNMMMSGGVSAGGILAYTPDTNYTRVNNLAYTGKGGSKKEGFLPGVISGGVGTCKVDNMPSGASYPSGPMGNSWRSNPHTWPGVAGVQGSTNYLPYNEYSYPQVDRMLENTEAIPFSFGGKSNKSKKRTFRKHMRKYKSTKSKKYQKGGLPLLTILNDVENTWNSLRGNPQIASPLPFNNQLENSNQQNMLNM</sequence>
<proteinExistence type="predicted"/>
<organism evidence="2">
    <name type="scientific">viral metagenome</name>
    <dbReference type="NCBI Taxonomy" id="1070528"/>
    <lineage>
        <taxon>unclassified sequences</taxon>
        <taxon>metagenomes</taxon>
        <taxon>organismal metagenomes</taxon>
    </lineage>
</organism>
<name>A0A6C0E4A7_9ZZZZ</name>
<protein>
    <submittedName>
        <fullName evidence="2">Uncharacterized protein</fullName>
    </submittedName>
</protein>
<accession>A0A6C0E4A7</accession>
<evidence type="ECO:0000256" key="1">
    <source>
        <dbReference type="SAM" id="MobiDB-lite"/>
    </source>
</evidence>
<dbReference type="AlphaFoldDB" id="A0A6C0E4A7"/>
<evidence type="ECO:0000313" key="2">
    <source>
        <dbReference type="EMBL" id="QHT23333.1"/>
    </source>
</evidence>
<feature type="region of interest" description="Disordered" evidence="1">
    <location>
        <begin position="225"/>
        <end position="244"/>
    </location>
</feature>